<evidence type="ECO:0000256" key="3">
    <source>
        <dbReference type="ARBA" id="ARBA00008698"/>
    </source>
</evidence>
<keyword evidence="6 11" id="KW-0808">Transferase</keyword>
<evidence type="ECO:0000256" key="9">
    <source>
        <dbReference type="ARBA" id="ARBA00022989"/>
    </source>
</evidence>
<evidence type="ECO:0000256" key="10">
    <source>
        <dbReference type="ARBA" id="ARBA00023136"/>
    </source>
</evidence>
<keyword evidence="9 11" id="KW-1133">Transmembrane helix</keyword>
<comment type="similarity">
    <text evidence="3 11">Belongs to the PIGV family.</text>
</comment>
<evidence type="ECO:0000256" key="6">
    <source>
        <dbReference type="ARBA" id="ARBA00022679"/>
    </source>
</evidence>
<dbReference type="GO" id="GO:0005789">
    <property type="term" value="C:endoplasmic reticulum membrane"/>
    <property type="evidence" value="ECO:0007669"/>
    <property type="project" value="UniProtKB-SubCell"/>
</dbReference>
<sequence length="574" mass="67283">MKFSELEKEKQNKAKGDVVTDPLIESMLSRPKVETCPKLKVNRTSGVLIAVAVAILVRAFCVIYTIVWSRLINNYKFSNDLLCGINGGVTRGAGRNGEVGTLWQYVRCFSQWDGEYFLRLSLNETEYLYEQNHAFFPSLPLVIIFAKKLLPKAIQNADTCLLHVILAERQNLENGHVLCTMNEENCFYLHHFKDKEECNRFSFFLSIIYSFSIGNVHVISFYNESIFSCFSIWGFNFLQLSLNSHKRKYSFEILSVISFFIASLFRSNGILFLIPLFFFNVHSCTFFQHCYSVLLHNVGEEKHKKKIDIFFHFSSKKVVLFFVLHWLKALIEAIIVLSPFLIYQLYAYHLYCMDNDDGWKEENKKFYSFLANFVKSPYFYLDIKKYRNYENKTVLRSTPWCSKTFPFVYNYIQHKYWNVNFLKFLTEPRVNIVYAAPVYFISFHSVVMFFTRNYFIPSKMLMIFNPLFGNITHLCVLTLYLLLFAHNEVGKMCHVPGIPIRAFMCTAIHAVNVEMNSHNSQISHKFPYILPALCIFTEVFRKVELAFFREFVVFLCRSAPIWDIHSLDVRPPTG</sequence>
<comment type="function">
    <text evidence="11">Mannosyltransferase involved in glycosylphosphatidylinositol-anchor biosynthesis.</text>
</comment>
<evidence type="ECO:0000256" key="5">
    <source>
        <dbReference type="ARBA" id="ARBA00022676"/>
    </source>
</evidence>
<dbReference type="GO" id="GO:0000009">
    <property type="term" value="F:alpha-1,6-mannosyltransferase activity"/>
    <property type="evidence" value="ECO:0007669"/>
    <property type="project" value="InterPro"/>
</dbReference>
<reference evidence="14 15" key="2">
    <citation type="submission" date="2016-05" db="EMBL/GenBank/DDBJ databases">
        <authorList>
            <person name="Naeem Raeece"/>
        </authorList>
    </citation>
    <scope>NUCLEOTIDE SEQUENCE [LARGE SCALE GENOMIC DNA]</scope>
</reference>
<gene>
    <name evidence="12" type="ORF">POVWA1_061360</name>
    <name evidence="13" type="ORF">POVWA2_060930</name>
</gene>
<dbReference type="EC" id="2.4.1.-" evidence="11"/>
<feature type="transmembrane region" description="Helical" evidence="11">
    <location>
        <begin position="47"/>
        <end position="67"/>
    </location>
</feature>
<protein>
    <recommendedName>
        <fullName evidence="11">GPI mannosyltransferase 2</fullName>
        <ecNumber evidence="11">2.4.1.-</ecNumber>
    </recommendedName>
</protein>
<evidence type="ECO:0000256" key="7">
    <source>
        <dbReference type="ARBA" id="ARBA00022692"/>
    </source>
</evidence>
<keyword evidence="10 11" id="KW-0472">Membrane</keyword>
<dbReference type="GO" id="GO:0006506">
    <property type="term" value="P:GPI anchor biosynthetic process"/>
    <property type="evidence" value="ECO:0007669"/>
    <property type="project" value="UniProtKB-UniPathway"/>
</dbReference>
<keyword evidence="15" id="KW-1185">Reference proteome</keyword>
<dbReference type="PANTHER" id="PTHR12468:SF2">
    <property type="entry name" value="GPI MANNOSYLTRANSFERASE 2"/>
    <property type="match status" value="1"/>
</dbReference>
<evidence type="ECO:0000313" key="13">
    <source>
        <dbReference type="EMBL" id="SBT50825.1"/>
    </source>
</evidence>
<evidence type="ECO:0000256" key="8">
    <source>
        <dbReference type="ARBA" id="ARBA00022824"/>
    </source>
</evidence>
<dbReference type="UniPathway" id="UPA00196"/>
<evidence type="ECO:0000313" key="15">
    <source>
        <dbReference type="Proteomes" id="UP000078555"/>
    </source>
</evidence>
<evidence type="ECO:0000256" key="11">
    <source>
        <dbReference type="RuleBase" id="RU363112"/>
    </source>
</evidence>
<dbReference type="GO" id="GO:0031501">
    <property type="term" value="C:mannosyltransferase complex"/>
    <property type="evidence" value="ECO:0007669"/>
    <property type="project" value="TreeGrafter"/>
</dbReference>
<dbReference type="PANTHER" id="PTHR12468">
    <property type="entry name" value="GPI MANNOSYLTRANSFERASE 2"/>
    <property type="match status" value="1"/>
</dbReference>
<keyword evidence="4 11" id="KW-0337">GPI-anchor biosynthesis</keyword>
<evidence type="ECO:0000313" key="14">
    <source>
        <dbReference type="Proteomes" id="UP000078550"/>
    </source>
</evidence>
<dbReference type="EMBL" id="FLRE01000202">
    <property type="protein sequence ID" value="SBT50825.1"/>
    <property type="molecule type" value="Genomic_DNA"/>
</dbReference>
<dbReference type="InterPro" id="IPR007315">
    <property type="entry name" value="PIG-V/Gpi18"/>
</dbReference>
<evidence type="ECO:0000313" key="12">
    <source>
        <dbReference type="EMBL" id="SBT50419.1"/>
    </source>
</evidence>
<name>A0A1A9A2M3_PLAOA</name>
<dbReference type="Proteomes" id="UP000078555">
    <property type="component" value="Unassembled WGS sequence"/>
</dbReference>
<dbReference type="Proteomes" id="UP000078550">
    <property type="component" value="Unassembled WGS sequence"/>
</dbReference>
<reference evidence="12" key="1">
    <citation type="submission" date="2016-05" db="EMBL/GenBank/DDBJ databases">
        <authorList>
            <person name="Lavstsen T."/>
            <person name="Jespersen J.S."/>
        </authorList>
    </citation>
    <scope>NUCLEOTIDE SEQUENCE [LARGE SCALE GENOMIC DNA]</scope>
</reference>
<dbReference type="GO" id="GO:0004376">
    <property type="term" value="F:GPI mannosyltransferase activity"/>
    <property type="evidence" value="ECO:0007669"/>
    <property type="project" value="InterPro"/>
</dbReference>
<comment type="caution">
    <text evidence="11">Lacks conserved residue(s) required for the propagation of feature annotation.</text>
</comment>
<keyword evidence="5 11" id="KW-0328">Glycosyltransferase</keyword>
<comment type="pathway">
    <text evidence="2 11">Glycolipid biosynthesis; glycosylphosphatidylinositol-anchor biosynthesis.</text>
</comment>
<dbReference type="Pfam" id="PF04188">
    <property type="entry name" value="Mannosyl_trans2"/>
    <property type="match status" value="1"/>
</dbReference>
<feature type="transmembrane region" description="Helical" evidence="11">
    <location>
        <begin position="463"/>
        <end position="485"/>
    </location>
</feature>
<comment type="subcellular location">
    <subcellularLocation>
        <location evidence="1 11">Endoplasmic reticulum membrane</location>
        <topology evidence="1 11">Multi-pass membrane protein</topology>
    </subcellularLocation>
</comment>
<keyword evidence="8 11" id="KW-0256">Endoplasmic reticulum</keyword>
<dbReference type="AlphaFoldDB" id="A0A1A9A2M3"/>
<organism evidence="12 15">
    <name type="scientific">Plasmodium ovale wallikeri</name>
    <dbReference type="NCBI Taxonomy" id="864142"/>
    <lineage>
        <taxon>Eukaryota</taxon>
        <taxon>Sar</taxon>
        <taxon>Alveolata</taxon>
        <taxon>Apicomplexa</taxon>
        <taxon>Aconoidasida</taxon>
        <taxon>Haemosporida</taxon>
        <taxon>Plasmodiidae</taxon>
        <taxon>Plasmodium</taxon>
        <taxon>Plasmodium (Plasmodium)</taxon>
    </lineage>
</organism>
<feature type="transmembrane region" description="Helical" evidence="11">
    <location>
        <begin position="432"/>
        <end position="451"/>
    </location>
</feature>
<evidence type="ECO:0000256" key="1">
    <source>
        <dbReference type="ARBA" id="ARBA00004477"/>
    </source>
</evidence>
<proteinExistence type="inferred from homology"/>
<evidence type="ECO:0000256" key="4">
    <source>
        <dbReference type="ARBA" id="ARBA00022502"/>
    </source>
</evidence>
<dbReference type="EMBL" id="FLRD01000160">
    <property type="protein sequence ID" value="SBT50419.1"/>
    <property type="molecule type" value="Genomic_DNA"/>
</dbReference>
<accession>A0A1A9A2M3</accession>
<feature type="transmembrane region" description="Helical" evidence="11">
    <location>
        <begin position="319"/>
        <end position="346"/>
    </location>
</feature>
<keyword evidence="7 11" id="KW-0812">Transmembrane</keyword>
<evidence type="ECO:0000256" key="2">
    <source>
        <dbReference type="ARBA" id="ARBA00004687"/>
    </source>
</evidence>